<evidence type="ECO:0000259" key="5">
    <source>
        <dbReference type="PROSITE" id="PS01124"/>
    </source>
</evidence>
<dbReference type="InterPro" id="IPR029062">
    <property type="entry name" value="Class_I_gatase-like"/>
</dbReference>
<dbReference type="InterPro" id="IPR018060">
    <property type="entry name" value="HTH_AraC"/>
</dbReference>
<dbReference type="RefSeq" id="WP_150700320.1">
    <property type="nucleotide sequence ID" value="NZ_CABPRZ010000055.1"/>
</dbReference>
<dbReference type="SUPFAM" id="SSF52317">
    <property type="entry name" value="Class I glutamine amidotransferase-like"/>
    <property type="match status" value="1"/>
</dbReference>
<feature type="domain" description="HTH araC/xylS-type" evidence="5">
    <location>
        <begin position="223"/>
        <end position="321"/>
    </location>
</feature>
<dbReference type="PANTHER" id="PTHR43130:SF3">
    <property type="entry name" value="HTH-TYPE TRANSCRIPTIONAL REGULATOR RV1931C"/>
    <property type="match status" value="1"/>
</dbReference>
<keyword evidence="3" id="KW-0804">Transcription</keyword>
<keyword evidence="2" id="KW-0238">DNA-binding</keyword>
<dbReference type="FunFam" id="1.10.10.60:FF:000090">
    <property type="entry name" value="Transcriptional regulator ArgR, AraC family"/>
    <property type="match status" value="1"/>
</dbReference>
<dbReference type="Gene3D" id="3.40.50.880">
    <property type="match status" value="1"/>
</dbReference>
<dbReference type="AlphaFoldDB" id="A0A5E4ZF41"/>
<dbReference type="GO" id="GO:0003700">
    <property type="term" value="F:DNA-binding transcription factor activity"/>
    <property type="evidence" value="ECO:0007669"/>
    <property type="project" value="InterPro"/>
</dbReference>
<dbReference type="Proteomes" id="UP000414233">
    <property type="component" value="Unassembled WGS sequence"/>
</dbReference>
<proteinExistence type="predicted"/>
<name>A0A5E4ZF41_9BURK</name>
<dbReference type="Gene3D" id="1.10.10.60">
    <property type="entry name" value="Homeodomain-like"/>
    <property type="match status" value="1"/>
</dbReference>
<protein>
    <submittedName>
        <fullName evidence="6">AraC family transcriptional regulator</fullName>
    </submittedName>
</protein>
<dbReference type="InterPro" id="IPR009057">
    <property type="entry name" value="Homeodomain-like_sf"/>
</dbReference>
<reference evidence="6 7" key="1">
    <citation type="submission" date="2019-08" db="EMBL/GenBank/DDBJ databases">
        <authorList>
            <person name="Peeters C."/>
        </authorList>
    </citation>
    <scope>NUCLEOTIDE SEQUENCE [LARGE SCALE GENOMIC DNA]</scope>
    <source>
        <strain evidence="6 7">LMG 30175</strain>
    </source>
</reference>
<evidence type="ECO:0000313" key="6">
    <source>
        <dbReference type="EMBL" id="VVE59704.1"/>
    </source>
</evidence>
<evidence type="ECO:0000256" key="3">
    <source>
        <dbReference type="ARBA" id="ARBA00023163"/>
    </source>
</evidence>
<dbReference type="CDD" id="cd03136">
    <property type="entry name" value="GATase1_AraC_ArgR_like"/>
    <property type="match status" value="1"/>
</dbReference>
<dbReference type="InterPro" id="IPR052158">
    <property type="entry name" value="INH-QAR"/>
</dbReference>
<evidence type="ECO:0000256" key="2">
    <source>
        <dbReference type="ARBA" id="ARBA00023125"/>
    </source>
</evidence>
<keyword evidence="1" id="KW-0805">Transcription regulation</keyword>
<sequence>MSNTVRLAGAPLEIGVLLLSPCSPLTLGALIEPFSLANAARGETVFECRVFSCDGKPVTSPGGLPLPVHGGLPADFSGHAMFVAAERAESSVHDTTLLPWLAALAGRRVALGGVHAGGHWLARAGVLDGYRATVHWEALGDFVERFDAVIASQQLFEIDRDRFTSSGGMATLDMTLTLIEQWVGRDLALRLSERLCLERVRPATERQRVPLAAQLGGQQPKLTEAIQLMEANLEEPLTTDEISRYVGLSRRQLERLFKQFLNALPSKYYLELRLMRAQRFLQRTDRSVVQIGLSCGFSSGPHFSTAYRARFGITPREERAQYSQFGGPDAAVGAPVERDAGR</sequence>
<dbReference type="InterPro" id="IPR018062">
    <property type="entry name" value="HTH_AraC-typ_CS"/>
</dbReference>
<dbReference type="PROSITE" id="PS01124">
    <property type="entry name" value="HTH_ARAC_FAMILY_2"/>
    <property type="match status" value="1"/>
</dbReference>
<evidence type="ECO:0000313" key="7">
    <source>
        <dbReference type="Proteomes" id="UP000414233"/>
    </source>
</evidence>
<dbReference type="EMBL" id="CABPRZ010000055">
    <property type="protein sequence ID" value="VVE59704.1"/>
    <property type="molecule type" value="Genomic_DNA"/>
</dbReference>
<dbReference type="PRINTS" id="PR00032">
    <property type="entry name" value="HTHARAC"/>
</dbReference>
<dbReference type="InterPro" id="IPR020449">
    <property type="entry name" value="Tscrpt_reg_AraC-type_HTH"/>
</dbReference>
<dbReference type="GO" id="GO:0043565">
    <property type="term" value="F:sequence-specific DNA binding"/>
    <property type="evidence" value="ECO:0007669"/>
    <property type="project" value="InterPro"/>
</dbReference>
<dbReference type="SUPFAM" id="SSF46689">
    <property type="entry name" value="Homeodomain-like"/>
    <property type="match status" value="2"/>
</dbReference>
<dbReference type="PANTHER" id="PTHR43130">
    <property type="entry name" value="ARAC-FAMILY TRANSCRIPTIONAL REGULATOR"/>
    <property type="match status" value="1"/>
</dbReference>
<organism evidence="6 7">
    <name type="scientific">Pandoraea terrae</name>
    <dbReference type="NCBI Taxonomy" id="1537710"/>
    <lineage>
        <taxon>Bacteria</taxon>
        <taxon>Pseudomonadati</taxon>
        <taxon>Pseudomonadota</taxon>
        <taxon>Betaproteobacteria</taxon>
        <taxon>Burkholderiales</taxon>
        <taxon>Burkholderiaceae</taxon>
        <taxon>Pandoraea</taxon>
    </lineage>
</organism>
<dbReference type="OrthoDB" id="9816344at2"/>
<dbReference type="PROSITE" id="PS00041">
    <property type="entry name" value="HTH_ARAC_FAMILY_1"/>
    <property type="match status" value="1"/>
</dbReference>
<gene>
    <name evidence="6" type="ORF">PTE30175_05610</name>
</gene>
<feature type="region of interest" description="Disordered" evidence="4">
    <location>
        <begin position="322"/>
        <end position="342"/>
    </location>
</feature>
<dbReference type="SMART" id="SM00342">
    <property type="entry name" value="HTH_ARAC"/>
    <property type="match status" value="1"/>
</dbReference>
<keyword evidence="7" id="KW-1185">Reference proteome</keyword>
<dbReference type="Pfam" id="PF12833">
    <property type="entry name" value="HTH_18"/>
    <property type="match status" value="1"/>
</dbReference>
<evidence type="ECO:0000256" key="4">
    <source>
        <dbReference type="SAM" id="MobiDB-lite"/>
    </source>
</evidence>
<accession>A0A5E4ZF41</accession>
<evidence type="ECO:0000256" key="1">
    <source>
        <dbReference type="ARBA" id="ARBA00023015"/>
    </source>
</evidence>